<protein>
    <submittedName>
        <fullName evidence="2">Uncharacterized protein</fullName>
    </submittedName>
</protein>
<reference evidence="3" key="1">
    <citation type="journal article" date="2017" name="Nat. Microbiol.">
        <title>Global analysis of biosynthetic gene clusters reveals vast potential of secondary metabolite production in Penicillium species.</title>
        <authorList>
            <person name="Nielsen J.C."/>
            <person name="Grijseels S."/>
            <person name="Prigent S."/>
            <person name="Ji B."/>
            <person name="Dainat J."/>
            <person name="Nielsen K.F."/>
            <person name="Frisvad J.C."/>
            <person name="Workman M."/>
            <person name="Nielsen J."/>
        </authorList>
    </citation>
    <scope>NUCLEOTIDE SEQUENCE [LARGE SCALE GENOMIC DNA]</scope>
    <source>
        <strain evidence="3">IBT 29525</strain>
    </source>
</reference>
<comment type="caution">
    <text evidence="2">The sequence shown here is derived from an EMBL/GenBank/DDBJ whole genome shotgun (WGS) entry which is preliminary data.</text>
</comment>
<feature type="region of interest" description="Disordered" evidence="1">
    <location>
        <begin position="105"/>
        <end position="134"/>
    </location>
</feature>
<accession>A0A1V6QSN7</accession>
<sequence length="134" mass="15296">MPLGSLPTYYCTCPRLYKYRDIHRQRRRYRYKNISLGVSEIITSAPTPYHKPPISSNVHRWYIHLRATPRLPGSSYGVASTDGAGGILLRDFERGRDLEVVGITQMDKQGTCNGRKRKERRKDGGDERGSRGSL</sequence>
<dbReference type="AlphaFoldDB" id="A0A1V6QSN7"/>
<dbReference type="Proteomes" id="UP000191612">
    <property type="component" value="Unassembled WGS sequence"/>
</dbReference>
<proteinExistence type="predicted"/>
<name>A0A1V6QSN7_9EURO</name>
<dbReference type="EMBL" id="MDYO01000043">
    <property type="protein sequence ID" value="OQD92240.1"/>
    <property type="molecule type" value="Genomic_DNA"/>
</dbReference>
<feature type="compositionally biased region" description="Basic and acidic residues" evidence="1">
    <location>
        <begin position="121"/>
        <end position="134"/>
    </location>
</feature>
<evidence type="ECO:0000313" key="2">
    <source>
        <dbReference type="EMBL" id="OQD92240.1"/>
    </source>
</evidence>
<gene>
    <name evidence="2" type="ORF">PENSOL_c043G00784</name>
</gene>
<evidence type="ECO:0000313" key="3">
    <source>
        <dbReference type="Proteomes" id="UP000191612"/>
    </source>
</evidence>
<evidence type="ECO:0000256" key="1">
    <source>
        <dbReference type="SAM" id="MobiDB-lite"/>
    </source>
</evidence>
<keyword evidence="3" id="KW-1185">Reference proteome</keyword>
<organism evidence="2 3">
    <name type="scientific">Penicillium solitum</name>
    <dbReference type="NCBI Taxonomy" id="60172"/>
    <lineage>
        <taxon>Eukaryota</taxon>
        <taxon>Fungi</taxon>
        <taxon>Dikarya</taxon>
        <taxon>Ascomycota</taxon>
        <taxon>Pezizomycotina</taxon>
        <taxon>Eurotiomycetes</taxon>
        <taxon>Eurotiomycetidae</taxon>
        <taxon>Eurotiales</taxon>
        <taxon>Aspergillaceae</taxon>
        <taxon>Penicillium</taxon>
    </lineage>
</organism>